<accession>A0AAW9SHW3</accession>
<dbReference type="GO" id="GO:0016020">
    <property type="term" value="C:membrane"/>
    <property type="evidence" value="ECO:0007669"/>
    <property type="project" value="UniProtKB-SubCell"/>
</dbReference>
<sequence length="284" mass="32171">MPINILRAFVSLVRIRNLLIIFCTQWAAYLFLIQNGSFWWEKLAFPPFWLLSLSTVLIAAAGYLINDYYDIETDLINKPDKVVIGKSLSARTALKGFVILNTLGILSGFGAATVVGWVNGWLAVVLWAYSKRLKGIPLLGNLIVAGATSEAVLILAPFFQTSEHLIYIFTAFSFFLNLIREIVKDLEDREGDLQQHWNTLPLQIGEARTKYLVYGVLAGFISFVVFELQFLQNKFLTYYFLCTIPFGGYFVVRFYRASSPQEYHFLSSFCKMMMLTGILAMAGV</sequence>
<dbReference type="InterPro" id="IPR050475">
    <property type="entry name" value="Prenyltransferase_related"/>
</dbReference>
<evidence type="ECO:0000313" key="7">
    <source>
        <dbReference type="EMBL" id="MEN7550406.1"/>
    </source>
</evidence>
<evidence type="ECO:0000256" key="3">
    <source>
        <dbReference type="ARBA" id="ARBA00022692"/>
    </source>
</evidence>
<feature type="transmembrane region" description="Helical" evidence="6">
    <location>
        <begin position="211"/>
        <end position="230"/>
    </location>
</feature>
<feature type="transmembrane region" description="Helical" evidence="6">
    <location>
        <begin position="44"/>
        <end position="65"/>
    </location>
</feature>
<name>A0AAW9SHW3_9BACT</name>
<dbReference type="PANTHER" id="PTHR42723:SF1">
    <property type="entry name" value="CHLOROPHYLL SYNTHASE, CHLOROPLASTIC"/>
    <property type="match status" value="1"/>
</dbReference>
<dbReference type="Gene3D" id="1.10.357.140">
    <property type="entry name" value="UbiA prenyltransferase"/>
    <property type="match status" value="1"/>
</dbReference>
<dbReference type="GO" id="GO:0016765">
    <property type="term" value="F:transferase activity, transferring alkyl or aryl (other than methyl) groups"/>
    <property type="evidence" value="ECO:0007669"/>
    <property type="project" value="InterPro"/>
</dbReference>
<reference evidence="7 8" key="1">
    <citation type="submission" date="2024-04" db="EMBL/GenBank/DDBJ databases">
        <title>Novel genus in family Flammeovirgaceae.</title>
        <authorList>
            <person name="Nguyen T.H."/>
            <person name="Vuong T.Q."/>
            <person name="Le H."/>
            <person name="Kim S.-G."/>
        </authorList>
    </citation>
    <scope>NUCLEOTIDE SEQUENCE [LARGE SCALE GENOMIC DNA]</scope>
    <source>
        <strain evidence="7 8">JCM 23209</strain>
    </source>
</reference>
<keyword evidence="5 6" id="KW-0472">Membrane</keyword>
<feature type="transmembrane region" description="Helical" evidence="6">
    <location>
        <begin position="105"/>
        <end position="129"/>
    </location>
</feature>
<dbReference type="CDD" id="cd13961">
    <property type="entry name" value="PT_UbiA_DGGGPS"/>
    <property type="match status" value="1"/>
</dbReference>
<comment type="subcellular location">
    <subcellularLocation>
        <location evidence="1">Membrane</location>
        <topology evidence="1">Multi-pass membrane protein</topology>
    </subcellularLocation>
</comment>
<feature type="transmembrane region" description="Helical" evidence="6">
    <location>
        <begin position="263"/>
        <end position="282"/>
    </location>
</feature>
<proteinExistence type="predicted"/>
<feature type="transmembrane region" description="Helical" evidence="6">
    <location>
        <begin position="12"/>
        <end position="32"/>
    </location>
</feature>
<gene>
    <name evidence="7" type="ORF">AAG747_20980</name>
</gene>
<dbReference type="PANTHER" id="PTHR42723">
    <property type="entry name" value="CHLOROPHYLL SYNTHASE"/>
    <property type="match status" value="1"/>
</dbReference>
<keyword evidence="2" id="KW-1003">Cell membrane</keyword>
<evidence type="ECO:0000256" key="5">
    <source>
        <dbReference type="ARBA" id="ARBA00023136"/>
    </source>
</evidence>
<protein>
    <submittedName>
        <fullName evidence="7">Geranylgeranylglycerol-phosphate geranylgeranyltransferase</fullName>
    </submittedName>
</protein>
<evidence type="ECO:0000256" key="6">
    <source>
        <dbReference type="SAM" id="Phobius"/>
    </source>
</evidence>
<dbReference type="InterPro" id="IPR044878">
    <property type="entry name" value="UbiA_sf"/>
</dbReference>
<evidence type="ECO:0000256" key="1">
    <source>
        <dbReference type="ARBA" id="ARBA00004141"/>
    </source>
</evidence>
<comment type="caution">
    <text evidence="7">The sequence shown here is derived from an EMBL/GenBank/DDBJ whole genome shotgun (WGS) entry which is preliminary data.</text>
</comment>
<keyword evidence="3 6" id="KW-0812">Transmembrane</keyword>
<keyword evidence="8" id="KW-1185">Reference proteome</keyword>
<dbReference type="Proteomes" id="UP001403385">
    <property type="component" value="Unassembled WGS sequence"/>
</dbReference>
<dbReference type="Pfam" id="PF01040">
    <property type="entry name" value="UbiA"/>
    <property type="match status" value="1"/>
</dbReference>
<feature type="transmembrane region" description="Helical" evidence="6">
    <location>
        <begin position="236"/>
        <end position="256"/>
    </location>
</feature>
<evidence type="ECO:0000256" key="4">
    <source>
        <dbReference type="ARBA" id="ARBA00022989"/>
    </source>
</evidence>
<organism evidence="7 8">
    <name type="scientific">Rapidithrix thailandica</name>
    <dbReference type="NCBI Taxonomy" id="413964"/>
    <lineage>
        <taxon>Bacteria</taxon>
        <taxon>Pseudomonadati</taxon>
        <taxon>Bacteroidota</taxon>
        <taxon>Cytophagia</taxon>
        <taxon>Cytophagales</taxon>
        <taxon>Flammeovirgaceae</taxon>
        <taxon>Rapidithrix</taxon>
    </lineage>
</organism>
<dbReference type="AlphaFoldDB" id="A0AAW9SHW3"/>
<dbReference type="EMBL" id="JBDKWZ010000013">
    <property type="protein sequence ID" value="MEN7550406.1"/>
    <property type="molecule type" value="Genomic_DNA"/>
</dbReference>
<dbReference type="InterPro" id="IPR000537">
    <property type="entry name" value="UbiA_prenyltransferase"/>
</dbReference>
<feature type="transmembrane region" description="Helical" evidence="6">
    <location>
        <begin position="136"/>
        <end position="159"/>
    </location>
</feature>
<keyword evidence="4 6" id="KW-1133">Transmembrane helix</keyword>
<evidence type="ECO:0000313" key="8">
    <source>
        <dbReference type="Proteomes" id="UP001403385"/>
    </source>
</evidence>
<evidence type="ECO:0000256" key="2">
    <source>
        <dbReference type="ARBA" id="ARBA00022475"/>
    </source>
</evidence>
<dbReference type="RefSeq" id="WP_346823187.1">
    <property type="nucleotide sequence ID" value="NZ_JBDKWZ010000013.1"/>
</dbReference>